<comment type="subcellular location">
    <subcellularLocation>
        <location evidence="1">Cell membrane</location>
        <topology evidence="1">Multi-pass membrane protein</topology>
    </subcellularLocation>
</comment>
<feature type="transmembrane region" description="Helical" evidence="6">
    <location>
        <begin position="23"/>
        <end position="42"/>
    </location>
</feature>
<evidence type="ECO:0000256" key="5">
    <source>
        <dbReference type="ARBA" id="ARBA00023136"/>
    </source>
</evidence>
<evidence type="ECO:0000256" key="4">
    <source>
        <dbReference type="ARBA" id="ARBA00022989"/>
    </source>
</evidence>
<dbReference type="AlphaFoldDB" id="A0A0G3BRQ5"/>
<organism evidence="8 9">
    <name type="scientific">Caldimonas brevitalea</name>
    <dbReference type="NCBI Taxonomy" id="413882"/>
    <lineage>
        <taxon>Bacteria</taxon>
        <taxon>Pseudomonadati</taxon>
        <taxon>Pseudomonadota</taxon>
        <taxon>Betaproteobacteria</taxon>
        <taxon>Burkholderiales</taxon>
        <taxon>Sphaerotilaceae</taxon>
        <taxon>Caldimonas</taxon>
    </lineage>
</organism>
<name>A0A0G3BRQ5_9BURK</name>
<evidence type="ECO:0000256" key="3">
    <source>
        <dbReference type="ARBA" id="ARBA00022692"/>
    </source>
</evidence>
<feature type="domain" description="ABC-2 type transporter transmembrane" evidence="7">
    <location>
        <begin position="29"/>
        <end position="371"/>
    </location>
</feature>
<keyword evidence="2" id="KW-1003">Cell membrane</keyword>
<keyword evidence="4 6" id="KW-1133">Transmembrane helix</keyword>
<evidence type="ECO:0000313" key="9">
    <source>
        <dbReference type="Proteomes" id="UP000035352"/>
    </source>
</evidence>
<proteinExistence type="predicted"/>
<protein>
    <submittedName>
        <fullName evidence="8">ABC transporter</fullName>
    </submittedName>
</protein>
<evidence type="ECO:0000256" key="2">
    <source>
        <dbReference type="ARBA" id="ARBA00022475"/>
    </source>
</evidence>
<dbReference type="Gene3D" id="3.40.1710.10">
    <property type="entry name" value="abc type-2 transporter like domain"/>
    <property type="match status" value="1"/>
</dbReference>
<dbReference type="KEGG" id="pbh:AAW51_5406"/>
<dbReference type="GO" id="GO:0005886">
    <property type="term" value="C:plasma membrane"/>
    <property type="evidence" value="ECO:0007669"/>
    <property type="project" value="UniProtKB-SubCell"/>
</dbReference>
<dbReference type="Proteomes" id="UP000035352">
    <property type="component" value="Chromosome"/>
</dbReference>
<evidence type="ECO:0000256" key="6">
    <source>
        <dbReference type="SAM" id="Phobius"/>
    </source>
</evidence>
<feature type="transmembrane region" description="Helical" evidence="6">
    <location>
        <begin position="228"/>
        <end position="255"/>
    </location>
</feature>
<sequence length="388" mass="41982">MSGPLRRCATAFVQTWRAVLHDAGALTLLFVATLIYSFFYPLPYSAEQVQRVPVVVVDQDRSALSRQITRYAQAHPSVSVIEVTPDLAEAQHRLWRHESAGTLFLPTGLQSKVQSGREAEVEVAGNGVYLLLNKAALNGLADAVGTVSAGIEVKRLSAASPSGAQTLAQRQPIGLNAVALFNVREGYGAYIVPGVAVLILQQTLLLAIALMFGTWAERGGFPVSRDGAGYAGMLLAFASVALINSAYYFGWVLWWQDYPRGGNFAGLLVFAVLFALCLAAFGMLLGSWFVTRERGGQLLLCVAMPSIFLSGLSWPVEAMPELLRWARWLMPSTAGIEGFIALNQLGARLPEVRLEAAALLALLAACVPLGLWRWRRLARRALNRADAG</sequence>
<dbReference type="PANTHER" id="PTHR30294:SF46">
    <property type="entry name" value="ABC TRANSPORTER PERMEASE"/>
    <property type="match status" value="1"/>
</dbReference>
<keyword evidence="3 6" id="KW-0812">Transmembrane</keyword>
<gene>
    <name evidence="8" type="ORF">AAW51_5406</name>
</gene>
<evidence type="ECO:0000259" key="7">
    <source>
        <dbReference type="Pfam" id="PF12698"/>
    </source>
</evidence>
<feature type="transmembrane region" description="Helical" evidence="6">
    <location>
        <begin position="357"/>
        <end position="374"/>
    </location>
</feature>
<dbReference type="GO" id="GO:0140359">
    <property type="term" value="F:ABC-type transporter activity"/>
    <property type="evidence" value="ECO:0007669"/>
    <property type="project" value="InterPro"/>
</dbReference>
<dbReference type="InterPro" id="IPR051449">
    <property type="entry name" value="ABC-2_transporter_component"/>
</dbReference>
<feature type="transmembrane region" description="Helical" evidence="6">
    <location>
        <begin position="190"/>
        <end position="216"/>
    </location>
</feature>
<dbReference type="RefSeq" id="WP_053014065.1">
    <property type="nucleotide sequence ID" value="NZ_CP011371.1"/>
</dbReference>
<dbReference type="PANTHER" id="PTHR30294">
    <property type="entry name" value="MEMBRANE COMPONENT OF ABC TRANSPORTER YHHJ-RELATED"/>
    <property type="match status" value="1"/>
</dbReference>
<dbReference type="Pfam" id="PF12698">
    <property type="entry name" value="ABC2_membrane_3"/>
    <property type="match status" value="1"/>
</dbReference>
<keyword evidence="5 6" id="KW-0472">Membrane</keyword>
<dbReference type="EMBL" id="CP011371">
    <property type="protein sequence ID" value="AKJ32097.1"/>
    <property type="molecule type" value="Genomic_DNA"/>
</dbReference>
<accession>A0A0G3BRQ5</accession>
<evidence type="ECO:0000256" key="1">
    <source>
        <dbReference type="ARBA" id="ARBA00004651"/>
    </source>
</evidence>
<dbReference type="STRING" id="413882.AAW51_5406"/>
<keyword evidence="9" id="KW-1185">Reference proteome</keyword>
<reference evidence="8 9" key="1">
    <citation type="submission" date="2015-05" db="EMBL/GenBank/DDBJ databases">
        <authorList>
            <person name="Tang B."/>
            <person name="Yu Y."/>
        </authorList>
    </citation>
    <scope>NUCLEOTIDE SEQUENCE [LARGE SCALE GENOMIC DNA]</scope>
    <source>
        <strain evidence="8 9">DSM 7029</strain>
    </source>
</reference>
<feature type="transmembrane region" description="Helical" evidence="6">
    <location>
        <begin position="267"/>
        <end position="290"/>
    </location>
</feature>
<evidence type="ECO:0000313" key="8">
    <source>
        <dbReference type="EMBL" id="AKJ32097.1"/>
    </source>
</evidence>
<dbReference type="InterPro" id="IPR013525">
    <property type="entry name" value="ABC2_TM"/>
</dbReference>